<proteinExistence type="predicted"/>
<keyword evidence="8 13" id="KW-0472">Membrane</keyword>
<evidence type="ECO:0000256" key="10">
    <source>
        <dbReference type="ARBA" id="ARBA00023242"/>
    </source>
</evidence>
<feature type="region of interest" description="Disordered" evidence="12">
    <location>
        <begin position="353"/>
        <end position="384"/>
    </location>
</feature>
<keyword evidence="9" id="KW-0804">Transcription</keyword>
<evidence type="ECO:0000256" key="1">
    <source>
        <dbReference type="ARBA" id="ARBA00004123"/>
    </source>
</evidence>
<dbReference type="PANTHER" id="PTHR11267:SF181">
    <property type="entry name" value="OPTOMOTOR-BLIND PROTEIN"/>
    <property type="match status" value="1"/>
</dbReference>
<dbReference type="InterPro" id="IPR001699">
    <property type="entry name" value="TF_T-box"/>
</dbReference>
<evidence type="ECO:0000256" key="9">
    <source>
        <dbReference type="ARBA" id="ARBA00023163"/>
    </source>
</evidence>
<dbReference type="Gene3D" id="2.60.40.820">
    <property type="entry name" value="Transcription factor, T-box"/>
    <property type="match status" value="1"/>
</dbReference>
<dbReference type="PROSITE" id="PS50252">
    <property type="entry name" value="TBOX_3"/>
    <property type="match status" value="1"/>
</dbReference>
<dbReference type="AlphaFoldDB" id="A0A5C6MZR2"/>
<comment type="caution">
    <text evidence="11">Lacks conserved residue(s) required for the propagation of feature annotation.</text>
</comment>
<evidence type="ECO:0000256" key="8">
    <source>
        <dbReference type="ARBA" id="ARBA00023136"/>
    </source>
</evidence>
<dbReference type="InterPro" id="IPR007829">
    <property type="entry name" value="TM2"/>
</dbReference>
<evidence type="ECO:0000256" key="12">
    <source>
        <dbReference type="SAM" id="MobiDB-lite"/>
    </source>
</evidence>
<keyword evidence="16" id="KW-1185">Reference proteome</keyword>
<dbReference type="EMBL" id="RHFK02000018">
    <property type="protein sequence ID" value="TWW60652.1"/>
    <property type="molecule type" value="Genomic_DNA"/>
</dbReference>
<feature type="domain" description="T-box" evidence="14">
    <location>
        <begin position="80"/>
        <end position="257"/>
    </location>
</feature>
<evidence type="ECO:0000256" key="4">
    <source>
        <dbReference type="ARBA" id="ARBA00022692"/>
    </source>
</evidence>
<evidence type="ECO:0000256" key="11">
    <source>
        <dbReference type="PROSITE-ProRule" id="PRU00201"/>
    </source>
</evidence>
<evidence type="ECO:0000256" key="3">
    <source>
        <dbReference type="ARBA" id="ARBA00022473"/>
    </source>
</evidence>
<dbReference type="GO" id="GO:0000978">
    <property type="term" value="F:RNA polymerase II cis-regulatory region sequence-specific DNA binding"/>
    <property type="evidence" value="ECO:0007669"/>
    <property type="project" value="InterPro"/>
</dbReference>
<dbReference type="Pfam" id="PF05154">
    <property type="entry name" value="TM2"/>
    <property type="match status" value="1"/>
</dbReference>
<dbReference type="PROSITE" id="PS01264">
    <property type="entry name" value="TBOX_2"/>
    <property type="match status" value="1"/>
</dbReference>
<dbReference type="PROSITE" id="PS01283">
    <property type="entry name" value="TBOX_1"/>
    <property type="match status" value="1"/>
</dbReference>
<dbReference type="InterPro" id="IPR018186">
    <property type="entry name" value="TF_T-box_CS"/>
</dbReference>
<sequence>MRGFTGPFVPGRVPPAVSLHGGLFAGPSLLSDVTFPRHGPAEASLEAPMTRAPEASLTWRGPSEALHGGRGENEEPKLCLESRDLWMEFHKLGTEMVITKSGRRMFPPLKVSCSGMDTAARYILLMDIVTVDDCRYKFQRHWTVAGKADPEAPKRIYIHPDSPATGQQWMSKVVTFTKLKLTNNLSDTHGFTILNSMHKYQPRFHVVKANNLLKLPLSTFRTFIFTETEFMAVTAYQNDQLERGSSSATEPSRRSRVSQQHTSATIGAGPGGSLPLQELLVVSVLLCSVAPVSGPVATAQTGSQSLSESEPLLHTTVPAVTCHSCSYILLGGQILLLLTVILLQCLDGIHSQNSSTEDPSVASTGQGSTTLPFTDQPTEEVKDDLTGESSNYTQLYEYRPPSPVVLCSYLPEEFIYCQDPVDHAGNQSALQEMGHGCLGWGGQTQKDVNRTSVICSALDDIECAGPREFLRGNVLCVKYTGHYFITTLLYSFFLGCFGVDRFCLGHTGTAVGKLLTLGGLGIWWFVDLILLITGGLMPSDYSNWCTYY</sequence>
<dbReference type="Proteomes" id="UP000324091">
    <property type="component" value="Chromosome 5"/>
</dbReference>
<evidence type="ECO:0000259" key="14">
    <source>
        <dbReference type="PROSITE" id="PS50252"/>
    </source>
</evidence>
<dbReference type="GO" id="GO:0005634">
    <property type="term" value="C:nucleus"/>
    <property type="evidence" value="ECO:0007669"/>
    <property type="project" value="UniProtKB-SubCell"/>
</dbReference>
<evidence type="ECO:0000256" key="6">
    <source>
        <dbReference type="ARBA" id="ARBA00023015"/>
    </source>
</evidence>
<dbReference type="InterPro" id="IPR036960">
    <property type="entry name" value="T-box_sf"/>
</dbReference>
<dbReference type="GO" id="GO:0045893">
    <property type="term" value="P:positive regulation of DNA-templated transcription"/>
    <property type="evidence" value="ECO:0007669"/>
    <property type="project" value="InterPro"/>
</dbReference>
<evidence type="ECO:0000313" key="16">
    <source>
        <dbReference type="Proteomes" id="UP000324091"/>
    </source>
</evidence>
<evidence type="ECO:0000256" key="13">
    <source>
        <dbReference type="SAM" id="Phobius"/>
    </source>
</evidence>
<dbReference type="PRINTS" id="PR00937">
    <property type="entry name" value="TBOX"/>
</dbReference>
<feature type="transmembrane region" description="Helical" evidence="13">
    <location>
        <begin position="483"/>
        <end position="502"/>
    </location>
</feature>
<name>A0A5C6MZR2_9TELE</name>
<evidence type="ECO:0000256" key="5">
    <source>
        <dbReference type="ARBA" id="ARBA00022989"/>
    </source>
</evidence>
<keyword evidence="6" id="KW-0805">Transcription regulation</keyword>
<dbReference type="GO" id="GO:0001708">
    <property type="term" value="P:cell fate specification"/>
    <property type="evidence" value="ECO:0007669"/>
    <property type="project" value="TreeGrafter"/>
</dbReference>
<dbReference type="InterPro" id="IPR008967">
    <property type="entry name" value="p53-like_TF_DNA-bd_sf"/>
</dbReference>
<gene>
    <name evidence="15" type="ORF">D4764_05G0007420</name>
</gene>
<dbReference type="GO" id="GO:0000785">
    <property type="term" value="C:chromatin"/>
    <property type="evidence" value="ECO:0007669"/>
    <property type="project" value="TreeGrafter"/>
</dbReference>
<comment type="subcellular location">
    <subcellularLocation>
        <location evidence="2">Membrane</location>
        <topology evidence="2">Multi-pass membrane protein</topology>
    </subcellularLocation>
    <subcellularLocation>
        <location evidence="1 11">Nucleus</location>
    </subcellularLocation>
</comment>
<protein>
    <submittedName>
        <fullName evidence="15">TM2 domain-containing protein 2</fullName>
    </submittedName>
</protein>
<keyword evidence="10 11" id="KW-0539">Nucleus</keyword>
<keyword evidence="7 11" id="KW-0238">DNA-binding</keyword>
<evidence type="ECO:0000256" key="7">
    <source>
        <dbReference type="ARBA" id="ARBA00023125"/>
    </source>
</evidence>
<keyword evidence="4 13" id="KW-0812">Transmembrane</keyword>
<evidence type="ECO:0000256" key="2">
    <source>
        <dbReference type="ARBA" id="ARBA00004141"/>
    </source>
</evidence>
<dbReference type="GO" id="GO:0016020">
    <property type="term" value="C:membrane"/>
    <property type="evidence" value="ECO:0007669"/>
    <property type="project" value="UniProtKB-SubCell"/>
</dbReference>
<feature type="compositionally biased region" description="Polar residues" evidence="12">
    <location>
        <begin position="241"/>
        <end position="250"/>
    </location>
</feature>
<accession>A0A5C6MZR2</accession>
<dbReference type="PANTHER" id="PTHR11267">
    <property type="entry name" value="T-BOX PROTEIN-RELATED"/>
    <property type="match status" value="1"/>
</dbReference>
<dbReference type="SMART" id="SM00425">
    <property type="entry name" value="TBOX"/>
    <property type="match status" value="1"/>
</dbReference>
<organism evidence="15 16">
    <name type="scientific">Takifugu flavidus</name>
    <name type="common">sansaifugu</name>
    <dbReference type="NCBI Taxonomy" id="433684"/>
    <lineage>
        <taxon>Eukaryota</taxon>
        <taxon>Metazoa</taxon>
        <taxon>Chordata</taxon>
        <taxon>Craniata</taxon>
        <taxon>Vertebrata</taxon>
        <taxon>Euteleostomi</taxon>
        <taxon>Actinopterygii</taxon>
        <taxon>Neopterygii</taxon>
        <taxon>Teleostei</taxon>
        <taxon>Neoteleostei</taxon>
        <taxon>Acanthomorphata</taxon>
        <taxon>Eupercaria</taxon>
        <taxon>Tetraodontiformes</taxon>
        <taxon>Tetradontoidea</taxon>
        <taxon>Tetraodontidae</taxon>
        <taxon>Takifugu</taxon>
    </lineage>
</organism>
<keyword evidence="5 13" id="KW-1133">Transmembrane helix</keyword>
<reference evidence="15 16" key="1">
    <citation type="submission" date="2019-04" db="EMBL/GenBank/DDBJ databases">
        <title>Chromosome genome assembly for Takifugu flavidus.</title>
        <authorList>
            <person name="Xiao S."/>
        </authorList>
    </citation>
    <scope>NUCLEOTIDE SEQUENCE [LARGE SCALE GENOMIC DNA]</scope>
    <source>
        <strain evidence="15">HTHZ2018</strain>
        <tissue evidence="15">Muscle</tissue>
    </source>
</reference>
<dbReference type="GO" id="GO:0000981">
    <property type="term" value="F:DNA-binding transcription factor activity, RNA polymerase II-specific"/>
    <property type="evidence" value="ECO:0007669"/>
    <property type="project" value="TreeGrafter"/>
</dbReference>
<keyword evidence="3" id="KW-0217">Developmental protein</keyword>
<feature type="transmembrane region" description="Helical" evidence="13">
    <location>
        <begin position="514"/>
        <end position="537"/>
    </location>
</feature>
<feature type="region of interest" description="Disordered" evidence="12">
    <location>
        <begin position="241"/>
        <end position="269"/>
    </location>
</feature>
<dbReference type="InterPro" id="IPR046360">
    <property type="entry name" value="T-box_DNA-bd"/>
</dbReference>
<dbReference type="Pfam" id="PF00907">
    <property type="entry name" value="T-box"/>
    <property type="match status" value="1"/>
</dbReference>
<dbReference type="SUPFAM" id="SSF49417">
    <property type="entry name" value="p53-like transcription factors"/>
    <property type="match status" value="1"/>
</dbReference>
<comment type="caution">
    <text evidence="15">The sequence shown here is derived from an EMBL/GenBank/DDBJ whole genome shotgun (WGS) entry which is preliminary data.</text>
</comment>
<dbReference type="FunFam" id="2.60.40.820:FF:000010">
    <property type="entry name" value="T-box transcription factor TBX6"/>
    <property type="match status" value="1"/>
</dbReference>
<evidence type="ECO:0000313" key="15">
    <source>
        <dbReference type="EMBL" id="TWW60652.1"/>
    </source>
</evidence>
<feature type="compositionally biased region" description="Polar residues" evidence="12">
    <location>
        <begin position="353"/>
        <end position="376"/>
    </location>
</feature>